<dbReference type="AlphaFoldDB" id="A0A158F9K0"/>
<dbReference type="GO" id="GO:0003677">
    <property type="term" value="F:DNA binding"/>
    <property type="evidence" value="ECO:0007669"/>
    <property type="project" value="InterPro"/>
</dbReference>
<organism evidence="2 3">
    <name type="scientific">Caballeronia udeis</name>
    <dbReference type="NCBI Taxonomy" id="1232866"/>
    <lineage>
        <taxon>Bacteria</taxon>
        <taxon>Pseudomonadati</taxon>
        <taxon>Pseudomonadota</taxon>
        <taxon>Betaproteobacteria</taxon>
        <taxon>Burkholderiales</taxon>
        <taxon>Burkholderiaceae</taxon>
        <taxon>Caballeronia</taxon>
    </lineage>
</organism>
<proteinExistence type="predicted"/>
<name>A0A158F9K0_9BURK</name>
<dbReference type="SMART" id="SM00530">
    <property type="entry name" value="HTH_XRE"/>
    <property type="match status" value="1"/>
</dbReference>
<dbReference type="Gene3D" id="1.10.260.40">
    <property type="entry name" value="lambda repressor-like DNA-binding domains"/>
    <property type="match status" value="1"/>
</dbReference>
<dbReference type="InterPro" id="IPR001387">
    <property type="entry name" value="Cro/C1-type_HTH"/>
</dbReference>
<dbReference type="InterPro" id="IPR010982">
    <property type="entry name" value="Lambda_DNA-bd_dom_sf"/>
</dbReference>
<gene>
    <name evidence="2" type="ORF">AWB69_00852</name>
</gene>
<sequence>MNNFTLRLRQERRRLGMNQTDFGNAGGVLKQAQSNYEKGLRYPDASYLAGIAEVGVDVMYLLTGRTSDPATLALDCDEERLLAGYRELKPREKRGVLGLVSAIIDTSPEGGADVGNTAASE</sequence>
<dbReference type="Proteomes" id="UP000054683">
    <property type="component" value="Unassembled WGS sequence"/>
</dbReference>
<evidence type="ECO:0000313" key="2">
    <source>
        <dbReference type="EMBL" id="SAL16375.1"/>
    </source>
</evidence>
<dbReference type="RefSeq" id="WP_062082427.1">
    <property type="nucleotide sequence ID" value="NZ_FCOK02000003.1"/>
</dbReference>
<dbReference type="PROSITE" id="PS50943">
    <property type="entry name" value="HTH_CROC1"/>
    <property type="match status" value="1"/>
</dbReference>
<evidence type="ECO:0000313" key="3">
    <source>
        <dbReference type="Proteomes" id="UP000054683"/>
    </source>
</evidence>
<reference evidence="2 3" key="1">
    <citation type="submission" date="2016-01" db="EMBL/GenBank/DDBJ databases">
        <authorList>
            <person name="Oliw E.H."/>
        </authorList>
    </citation>
    <scope>NUCLEOTIDE SEQUENCE [LARGE SCALE GENOMIC DNA]</scope>
    <source>
        <strain evidence="2">LMG 27134</strain>
    </source>
</reference>
<evidence type="ECO:0000259" key="1">
    <source>
        <dbReference type="PROSITE" id="PS50943"/>
    </source>
</evidence>
<dbReference type="CDD" id="cd00093">
    <property type="entry name" value="HTH_XRE"/>
    <property type="match status" value="1"/>
</dbReference>
<accession>A0A158F9K0</accession>
<dbReference type="OrthoDB" id="7011085at2"/>
<dbReference type="EMBL" id="FCOK02000003">
    <property type="protein sequence ID" value="SAL16375.1"/>
    <property type="molecule type" value="Genomic_DNA"/>
</dbReference>
<protein>
    <submittedName>
        <fullName evidence="2">XRE family transcriptional regulator</fullName>
    </submittedName>
</protein>
<feature type="domain" description="HTH cro/C1-type" evidence="1">
    <location>
        <begin position="8"/>
        <end position="61"/>
    </location>
</feature>
<dbReference type="SUPFAM" id="SSF47413">
    <property type="entry name" value="lambda repressor-like DNA-binding domains"/>
    <property type="match status" value="1"/>
</dbReference>